<evidence type="ECO:0000313" key="1">
    <source>
        <dbReference type="EMBL" id="CAL1613755.1"/>
    </source>
</evidence>
<name>A0AAV2MK68_KNICA</name>
<gene>
    <name evidence="1" type="ORF">KC01_LOCUS39911</name>
</gene>
<accession>A0AAV2MK68</accession>
<protein>
    <submittedName>
        <fullName evidence="1">Uncharacterized protein</fullName>
    </submittedName>
</protein>
<proteinExistence type="predicted"/>
<evidence type="ECO:0000313" key="2">
    <source>
        <dbReference type="Proteomes" id="UP001497482"/>
    </source>
</evidence>
<sequence length="66" mass="7267">MGLGRGVNVMRVVEWGRWGWWGGRDWGGWVELDGVGGGGCIKVGGGGVVDVVWRDVGWCCFWWVDV</sequence>
<dbReference type="Proteomes" id="UP001497482">
    <property type="component" value="Chromosome 8"/>
</dbReference>
<dbReference type="AlphaFoldDB" id="A0AAV2MK68"/>
<organism evidence="1 2">
    <name type="scientific">Knipowitschia caucasica</name>
    <name type="common">Caucasian dwarf goby</name>
    <name type="synonym">Pomatoschistus caucasicus</name>
    <dbReference type="NCBI Taxonomy" id="637954"/>
    <lineage>
        <taxon>Eukaryota</taxon>
        <taxon>Metazoa</taxon>
        <taxon>Chordata</taxon>
        <taxon>Craniata</taxon>
        <taxon>Vertebrata</taxon>
        <taxon>Euteleostomi</taxon>
        <taxon>Actinopterygii</taxon>
        <taxon>Neopterygii</taxon>
        <taxon>Teleostei</taxon>
        <taxon>Neoteleostei</taxon>
        <taxon>Acanthomorphata</taxon>
        <taxon>Gobiaria</taxon>
        <taxon>Gobiiformes</taxon>
        <taxon>Gobioidei</taxon>
        <taxon>Gobiidae</taxon>
        <taxon>Gobiinae</taxon>
        <taxon>Knipowitschia</taxon>
    </lineage>
</organism>
<dbReference type="EMBL" id="OZ035830">
    <property type="protein sequence ID" value="CAL1613755.1"/>
    <property type="molecule type" value="Genomic_DNA"/>
</dbReference>
<reference evidence="1 2" key="1">
    <citation type="submission" date="2024-04" db="EMBL/GenBank/DDBJ databases">
        <authorList>
            <person name="Waldvogel A.-M."/>
            <person name="Schoenle A."/>
        </authorList>
    </citation>
    <scope>NUCLEOTIDE SEQUENCE [LARGE SCALE GENOMIC DNA]</scope>
</reference>
<keyword evidence="2" id="KW-1185">Reference proteome</keyword>